<evidence type="ECO:0000313" key="2">
    <source>
        <dbReference type="EMBL" id="CAI9280568.1"/>
    </source>
</evidence>
<gene>
    <name evidence="2" type="ORF">LSALG_LOCUS20305</name>
</gene>
<keyword evidence="1" id="KW-0812">Transmembrane</keyword>
<evidence type="ECO:0000256" key="1">
    <source>
        <dbReference type="SAM" id="Phobius"/>
    </source>
</evidence>
<accession>A0AA35YUL7</accession>
<reference evidence="2" key="1">
    <citation type="submission" date="2023-04" db="EMBL/GenBank/DDBJ databases">
        <authorList>
            <person name="Vijverberg K."/>
            <person name="Xiong W."/>
            <person name="Schranz E."/>
        </authorList>
    </citation>
    <scope>NUCLEOTIDE SEQUENCE</scope>
</reference>
<keyword evidence="1" id="KW-1133">Transmembrane helix</keyword>
<evidence type="ECO:0008006" key="4">
    <source>
        <dbReference type="Google" id="ProtNLM"/>
    </source>
</evidence>
<dbReference type="EMBL" id="OX465080">
    <property type="protein sequence ID" value="CAI9280568.1"/>
    <property type="molecule type" value="Genomic_DNA"/>
</dbReference>
<feature type="transmembrane region" description="Helical" evidence="1">
    <location>
        <begin position="21"/>
        <end position="46"/>
    </location>
</feature>
<feature type="transmembrane region" description="Helical" evidence="1">
    <location>
        <begin position="66"/>
        <end position="87"/>
    </location>
</feature>
<name>A0AA35YUL7_LACSI</name>
<dbReference type="PANTHER" id="PTHR35762:SF2">
    <property type="entry name" value="TRANSMEMBRANE PROTEIN"/>
    <property type="match status" value="1"/>
</dbReference>
<sequence length="211" mass="24230">MDSLSIHAYKSHAIKKHKRQQFMGTVLLYSLSTLACTLFCSSPLWYPPFCATFNVLFFFSLPNICSFFFTSKVLFVVGNLIVIFLVGQSKFFSSNSKASHASYSDICYDKYKCKTSKPRALSPPQAKKGRGFPKCSSKSLDEEKWLETKHNEDIARCSRGDVRIVHEKQKQENLEKDQEVILPAEELNKLADDFIARINRQRRLEAEFCMS</sequence>
<proteinExistence type="predicted"/>
<dbReference type="AlphaFoldDB" id="A0AA35YUL7"/>
<evidence type="ECO:0000313" key="3">
    <source>
        <dbReference type="Proteomes" id="UP001177003"/>
    </source>
</evidence>
<organism evidence="2 3">
    <name type="scientific">Lactuca saligna</name>
    <name type="common">Willowleaf lettuce</name>
    <dbReference type="NCBI Taxonomy" id="75948"/>
    <lineage>
        <taxon>Eukaryota</taxon>
        <taxon>Viridiplantae</taxon>
        <taxon>Streptophyta</taxon>
        <taxon>Embryophyta</taxon>
        <taxon>Tracheophyta</taxon>
        <taxon>Spermatophyta</taxon>
        <taxon>Magnoliopsida</taxon>
        <taxon>eudicotyledons</taxon>
        <taxon>Gunneridae</taxon>
        <taxon>Pentapetalae</taxon>
        <taxon>asterids</taxon>
        <taxon>campanulids</taxon>
        <taxon>Asterales</taxon>
        <taxon>Asteraceae</taxon>
        <taxon>Cichorioideae</taxon>
        <taxon>Cichorieae</taxon>
        <taxon>Lactucinae</taxon>
        <taxon>Lactuca</taxon>
    </lineage>
</organism>
<protein>
    <recommendedName>
        <fullName evidence="4">DUF4408 domain-containing protein</fullName>
    </recommendedName>
</protein>
<dbReference type="Proteomes" id="UP001177003">
    <property type="component" value="Chromosome 4"/>
</dbReference>
<keyword evidence="1" id="KW-0472">Membrane</keyword>
<dbReference type="PANTHER" id="PTHR35762">
    <property type="entry name" value="TRANSMEMBRANE PROTEIN"/>
    <property type="match status" value="1"/>
</dbReference>
<keyword evidence="3" id="KW-1185">Reference proteome</keyword>